<feature type="transmembrane region" description="Helical" evidence="2">
    <location>
        <begin position="116"/>
        <end position="138"/>
    </location>
</feature>
<dbReference type="eggNOG" id="ENOG502SJRZ">
    <property type="taxonomic scope" value="Eukaryota"/>
</dbReference>
<evidence type="ECO:0000256" key="1">
    <source>
        <dbReference type="SAM" id="MobiDB-lite"/>
    </source>
</evidence>
<feature type="transmembrane region" description="Helical" evidence="2">
    <location>
        <begin position="238"/>
        <end position="261"/>
    </location>
</feature>
<feature type="region of interest" description="Disordered" evidence="1">
    <location>
        <begin position="309"/>
        <end position="332"/>
    </location>
</feature>
<dbReference type="OMA" id="RVTMARI"/>
<proteinExistence type="predicted"/>
<keyword evidence="2" id="KW-0812">Transmembrane</keyword>
<reference evidence="3 4" key="1">
    <citation type="journal article" date="2010" name="Nat. Biotechnol.">
        <title>Genome sequence of the model mushroom Schizophyllum commune.</title>
        <authorList>
            <person name="Ohm R.A."/>
            <person name="de Jong J.F."/>
            <person name="Lugones L.G."/>
            <person name="Aerts A."/>
            <person name="Kothe E."/>
            <person name="Stajich J.E."/>
            <person name="de Vries R.P."/>
            <person name="Record E."/>
            <person name="Levasseur A."/>
            <person name="Baker S.E."/>
            <person name="Bartholomew K.A."/>
            <person name="Coutinho P.M."/>
            <person name="Erdmann S."/>
            <person name="Fowler T.J."/>
            <person name="Gathman A.C."/>
            <person name="Lombard V."/>
            <person name="Henrissat B."/>
            <person name="Knabe N."/>
            <person name="Kuees U."/>
            <person name="Lilly W.W."/>
            <person name="Lindquist E."/>
            <person name="Lucas S."/>
            <person name="Magnuson J.K."/>
            <person name="Piumi F."/>
            <person name="Raudaskoski M."/>
            <person name="Salamov A."/>
            <person name="Schmutz J."/>
            <person name="Schwarze F.W.M.R."/>
            <person name="vanKuyk P.A."/>
            <person name="Horton J.S."/>
            <person name="Grigoriev I.V."/>
            <person name="Woesten H.A.B."/>
        </authorList>
    </citation>
    <scope>NUCLEOTIDE SEQUENCE [LARGE SCALE GENOMIC DNA]</scope>
    <source>
        <strain evidence="4">H4-8 / FGSC 9210</strain>
    </source>
</reference>
<gene>
    <name evidence="3" type="ORF">SCHCODRAFT_114668</name>
</gene>
<keyword evidence="2" id="KW-0472">Membrane</keyword>
<dbReference type="AlphaFoldDB" id="D8QLE8"/>
<feature type="non-terminal residue" evidence="3">
    <location>
        <position position="332"/>
    </location>
</feature>
<feature type="transmembrane region" description="Helical" evidence="2">
    <location>
        <begin position="12"/>
        <end position="31"/>
    </location>
</feature>
<dbReference type="Proteomes" id="UP000007431">
    <property type="component" value="Unassembled WGS sequence"/>
</dbReference>
<keyword evidence="4" id="KW-1185">Reference proteome</keyword>
<dbReference type="GeneID" id="9596523"/>
<evidence type="ECO:0000313" key="3">
    <source>
        <dbReference type="EMBL" id="EFI91248.1"/>
    </source>
</evidence>
<feature type="transmembrane region" description="Helical" evidence="2">
    <location>
        <begin position="205"/>
        <end position="232"/>
    </location>
</feature>
<feature type="transmembrane region" description="Helical" evidence="2">
    <location>
        <begin position="158"/>
        <end position="184"/>
    </location>
</feature>
<evidence type="ECO:0000256" key="2">
    <source>
        <dbReference type="SAM" id="Phobius"/>
    </source>
</evidence>
<dbReference type="VEuPathDB" id="FungiDB:SCHCODRAFT_02645664"/>
<feature type="compositionally biased region" description="Basic and acidic residues" evidence="1">
    <location>
        <begin position="317"/>
        <end position="332"/>
    </location>
</feature>
<dbReference type="EMBL" id="GL377318">
    <property type="protein sequence ID" value="EFI91248.1"/>
    <property type="molecule type" value="Genomic_DNA"/>
</dbReference>
<dbReference type="InParanoid" id="D8QLE8"/>
<organism evidence="4">
    <name type="scientific">Schizophyllum commune (strain H4-8 / FGSC 9210)</name>
    <name type="common">Split gill fungus</name>
    <dbReference type="NCBI Taxonomy" id="578458"/>
    <lineage>
        <taxon>Eukaryota</taxon>
        <taxon>Fungi</taxon>
        <taxon>Dikarya</taxon>
        <taxon>Basidiomycota</taxon>
        <taxon>Agaricomycotina</taxon>
        <taxon>Agaricomycetes</taxon>
        <taxon>Agaricomycetidae</taxon>
        <taxon>Agaricales</taxon>
        <taxon>Schizophyllaceae</taxon>
        <taxon>Schizophyllum</taxon>
    </lineage>
</organism>
<name>D8QLE8_SCHCM</name>
<dbReference type="RefSeq" id="XP_003026151.1">
    <property type="nucleotide sequence ID" value="XM_003026105.1"/>
</dbReference>
<protein>
    <submittedName>
        <fullName evidence="3">Expressed protein</fullName>
    </submittedName>
</protein>
<dbReference type="HOGENOM" id="CLU_044614_3_3_1"/>
<sequence>MPLEVDGSHLIAIISQSIVYGISLPLFATTIWALKGSQHASRIWYPAAFALFALSTAHVVVDSRNTYIGLIGNAGEAKVYFSDITREKAKNTINLLETALADAILIYRCWVLYRNWWIIAFPCVCWVGTVISGSFSLWATIRLASVSVEDVVAQQYSIAWITAFYSTTLATTFISTGLLARKLWIVHSYNFSNSSSSTDGRTSVWPILLVVVECGALYAIANIAMITVFTVATVPATYILVDFIGQLIPLTFYLIIVCAALQRIEKGVRGGRARTTTTGFAVSGMRFGGTTSYPPHSVEIHIDRLATEGTGSSATRISERSQRDDWGESDKP</sequence>
<feature type="transmembrane region" description="Helical" evidence="2">
    <location>
        <begin position="43"/>
        <end position="61"/>
    </location>
</feature>
<evidence type="ECO:0000313" key="4">
    <source>
        <dbReference type="Proteomes" id="UP000007431"/>
    </source>
</evidence>
<dbReference type="KEGG" id="scm:SCHCO_02645664"/>
<keyword evidence="2" id="KW-1133">Transmembrane helix</keyword>
<dbReference type="OrthoDB" id="3346544at2759"/>
<accession>D8QLE8</accession>